<sequence length="86" mass="9798">MPRTRKQASKIPEERAKGSGLNAESFNKSYKNALRTYEADVKLSMLMVQSILKMYRNLISPEIGNRLYEDVVKEVGFSLEHSCIST</sequence>
<keyword evidence="3" id="KW-1185">Reference proteome</keyword>
<gene>
    <name evidence="2" type="ORF">PR048_032513</name>
</gene>
<dbReference type="EMBL" id="JARBHB010000016">
    <property type="protein sequence ID" value="KAJ8866652.1"/>
    <property type="molecule type" value="Genomic_DNA"/>
</dbReference>
<evidence type="ECO:0000313" key="2">
    <source>
        <dbReference type="EMBL" id="KAJ8866652.1"/>
    </source>
</evidence>
<proteinExistence type="predicted"/>
<organism evidence="2 3">
    <name type="scientific">Dryococelus australis</name>
    <dbReference type="NCBI Taxonomy" id="614101"/>
    <lineage>
        <taxon>Eukaryota</taxon>
        <taxon>Metazoa</taxon>
        <taxon>Ecdysozoa</taxon>
        <taxon>Arthropoda</taxon>
        <taxon>Hexapoda</taxon>
        <taxon>Insecta</taxon>
        <taxon>Pterygota</taxon>
        <taxon>Neoptera</taxon>
        <taxon>Polyneoptera</taxon>
        <taxon>Phasmatodea</taxon>
        <taxon>Verophasmatodea</taxon>
        <taxon>Anareolatae</taxon>
        <taxon>Phasmatidae</taxon>
        <taxon>Eurycanthinae</taxon>
        <taxon>Dryococelus</taxon>
    </lineage>
</organism>
<protein>
    <submittedName>
        <fullName evidence="2">Uncharacterized protein</fullName>
    </submittedName>
</protein>
<comment type="caution">
    <text evidence="2">The sequence shown here is derived from an EMBL/GenBank/DDBJ whole genome shotgun (WGS) entry which is preliminary data.</text>
</comment>
<name>A0ABQ9G5D6_9NEOP</name>
<evidence type="ECO:0000256" key="1">
    <source>
        <dbReference type="SAM" id="MobiDB-lite"/>
    </source>
</evidence>
<dbReference type="Proteomes" id="UP001159363">
    <property type="component" value="Chromosome 15"/>
</dbReference>
<feature type="region of interest" description="Disordered" evidence="1">
    <location>
        <begin position="1"/>
        <end position="22"/>
    </location>
</feature>
<evidence type="ECO:0000313" key="3">
    <source>
        <dbReference type="Proteomes" id="UP001159363"/>
    </source>
</evidence>
<reference evidence="2 3" key="1">
    <citation type="submission" date="2023-02" db="EMBL/GenBank/DDBJ databases">
        <title>LHISI_Scaffold_Assembly.</title>
        <authorList>
            <person name="Stuart O.P."/>
            <person name="Cleave R."/>
            <person name="Magrath M.J.L."/>
            <person name="Mikheyev A.S."/>
        </authorList>
    </citation>
    <scope>NUCLEOTIDE SEQUENCE [LARGE SCALE GENOMIC DNA]</scope>
    <source>
        <strain evidence="2">Daus_M_001</strain>
        <tissue evidence="2">Leg muscle</tissue>
    </source>
</reference>
<accession>A0ABQ9G5D6</accession>